<dbReference type="Gene3D" id="3.30.70.1350">
    <property type="entry name" value="Cation efflux protein, cytoplasmic domain"/>
    <property type="match status" value="1"/>
</dbReference>
<evidence type="ECO:0000256" key="1">
    <source>
        <dbReference type="ARBA" id="ARBA00004141"/>
    </source>
</evidence>
<dbReference type="SUPFAM" id="SSF161111">
    <property type="entry name" value="Cation efflux protein transmembrane domain-like"/>
    <property type="match status" value="1"/>
</dbReference>
<evidence type="ECO:0000313" key="10">
    <source>
        <dbReference type="Proteomes" id="UP000050360"/>
    </source>
</evidence>
<feature type="transmembrane region" description="Helical" evidence="6">
    <location>
        <begin position="184"/>
        <end position="202"/>
    </location>
</feature>
<dbReference type="PANTHER" id="PTHR43840:SF15">
    <property type="entry name" value="MITOCHONDRIAL METAL TRANSPORTER 1-RELATED"/>
    <property type="match status" value="1"/>
</dbReference>
<dbReference type="InterPro" id="IPR050291">
    <property type="entry name" value="CDF_Transporter"/>
</dbReference>
<evidence type="ECO:0000256" key="6">
    <source>
        <dbReference type="SAM" id="Phobius"/>
    </source>
</evidence>
<evidence type="ECO:0000256" key="4">
    <source>
        <dbReference type="ARBA" id="ARBA00022989"/>
    </source>
</evidence>
<evidence type="ECO:0000256" key="5">
    <source>
        <dbReference type="ARBA" id="ARBA00023136"/>
    </source>
</evidence>
<dbReference type="InterPro" id="IPR002524">
    <property type="entry name" value="Cation_efflux"/>
</dbReference>
<sequence>MNYATDSSQESDIRALKIAVGVYILIFVMKLAVYFMTGVMAIFAEALHTLSDIFVSGFLLVAVIYSRRQADVVHMFGYGRAQNVAALVAATLFISFTSFELYREAIPKLFAPEEVSYQNLNLALGVLIISMFIAGVPLINMLRQKKHGAAARAQLTELFNDELGLIAALIGTVFIIQGEYIADPIASIVVATIIAYNAIGLFRENLSFLLGRSPGPELLKNVENIALSVQGVIGVHEIRAEYIGPDIIHLGMHIDVLKGTSIEEAARIAEEVRMRVHESIKGGYCFIHMDAAAVP</sequence>
<dbReference type="InterPro" id="IPR027469">
    <property type="entry name" value="Cation_efflux_TMD_sf"/>
</dbReference>
<evidence type="ECO:0000259" key="7">
    <source>
        <dbReference type="Pfam" id="PF01545"/>
    </source>
</evidence>
<comment type="subcellular location">
    <subcellularLocation>
        <location evidence="1">Membrane</location>
        <topology evidence="1">Multi-pass membrane protein</topology>
    </subcellularLocation>
</comment>
<dbReference type="InterPro" id="IPR027470">
    <property type="entry name" value="Cation_efflux_CTD"/>
</dbReference>
<feature type="transmembrane region" description="Helical" evidence="6">
    <location>
        <begin position="122"/>
        <end position="142"/>
    </location>
</feature>
<gene>
    <name evidence="9" type="primary">czcD_1</name>
    <name evidence="9" type="ORF">MPEBLZ_00921</name>
</gene>
<keyword evidence="5 6" id="KW-0472">Membrane</keyword>
<feature type="domain" description="Cation efflux protein cytoplasmic" evidence="8">
    <location>
        <begin position="215"/>
        <end position="290"/>
    </location>
</feature>
<keyword evidence="2" id="KW-0813">Transport</keyword>
<name>A0A0P7ZHQ5_9EURY</name>
<dbReference type="AlphaFoldDB" id="A0A0P7ZHQ5"/>
<dbReference type="Gene3D" id="1.20.1510.10">
    <property type="entry name" value="Cation efflux protein transmembrane domain"/>
    <property type="match status" value="1"/>
</dbReference>
<feature type="transmembrane region" description="Helical" evidence="6">
    <location>
        <begin position="20"/>
        <end position="43"/>
    </location>
</feature>
<evidence type="ECO:0000313" key="9">
    <source>
        <dbReference type="EMBL" id="KPQ44501.1"/>
    </source>
</evidence>
<evidence type="ECO:0000256" key="2">
    <source>
        <dbReference type="ARBA" id="ARBA00022448"/>
    </source>
</evidence>
<feature type="transmembrane region" description="Helical" evidence="6">
    <location>
        <begin position="85"/>
        <end position="102"/>
    </location>
</feature>
<dbReference type="NCBIfam" id="TIGR01297">
    <property type="entry name" value="CDF"/>
    <property type="match status" value="1"/>
</dbReference>
<dbReference type="GO" id="GO:0016020">
    <property type="term" value="C:membrane"/>
    <property type="evidence" value="ECO:0007669"/>
    <property type="project" value="UniProtKB-SubCell"/>
</dbReference>
<dbReference type="EMBL" id="LKCM01000079">
    <property type="protein sequence ID" value="KPQ44501.1"/>
    <property type="molecule type" value="Genomic_DNA"/>
</dbReference>
<evidence type="ECO:0000259" key="8">
    <source>
        <dbReference type="Pfam" id="PF16916"/>
    </source>
</evidence>
<proteinExistence type="predicted"/>
<organism evidence="9 10">
    <name type="scientific">Candidatus Methanoperedens nitratireducens</name>
    <dbReference type="NCBI Taxonomy" id="1392998"/>
    <lineage>
        <taxon>Archaea</taxon>
        <taxon>Methanobacteriati</taxon>
        <taxon>Methanobacteriota</taxon>
        <taxon>Stenosarchaea group</taxon>
        <taxon>Methanomicrobia</taxon>
        <taxon>Methanosarcinales</taxon>
        <taxon>ANME-2 cluster</taxon>
        <taxon>Candidatus Methanoperedentaceae</taxon>
        <taxon>Candidatus Methanoperedens</taxon>
    </lineage>
</organism>
<dbReference type="InterPro" id="IPR036837">
    <property type="entry name" value="Cation_efflux_CTD_sf"/>
</dbReference>
<feature type="domain" description="Cation efflux protein transmembrane" evidence="7">
    <location>
        <begin position="16"/>
        <end position="210"/>
    </location>
</feature>
<dbReference type="Pfam" id="PF01545">
    <property type="entry name" value="Cation_efflux"/>
    <property type="match status" value="1"/>
</dbReference>
<dbReference type="Proteomes" id="UP000050360">
    <property type="component" value="Unassembled WGS sequence"/>
</dbReference>
<dbReference type="Pfam" id="PF16916">
    <property type="entry name" value="ZT_dimer"/>
    <property type="match status" value="1"/>
</dbReference>
<comment type="caution">
    <text evidence="9">The sequence shown here is derived from an EMBL/GenBank/DDBJ whole genome shotgun (WGS) entry which is preliminary data.</text>
</comment>
<dbReference type="SUPFAM" id="SSF160240">
    <property type="entry name" value="Cation efflux protein cytoplasmic domain-like"/>
    <property type="match status" value="1"/>
</dbReference>
<accession>A0A0P7ZHQ5</accession>
<protein>
    <submittedName>
        <fullName evidence="9">Cobalt-zinc-cadmium resistance protein</fullName>
    </submittedName>
</protein>
<keyword evidence="4 6" id="KW-1133">Transmembrane helix</keyword>
<evidence type="ECO:0000256" key="3">
    <source>
        <dbReference type="ARBA" id="ARBA00022692"/>
    </source>
</evidence>
<dbReference type="InterPro" id="IPR058533">
    <property type="entry name" value="Cation_efflux_TM"/>
</dbReference>
<feature type="transmembrane region" description="Helical" evidence="6">
    <location>
        <begin position="49"/>
        <end position="65"/>
    </location>
</feature>
<keyword evidence="3 6" id="KW-0812">Transmembrane</keyword>
<reference evidence="9 10" key="1">
    <citation type="submission" date="2015-09" db="EMBL/GenBank/DDBJ databases">
        <title>A metagenomics-based metabolic model of nitrate-dependent anaerobic oxidation of methane by Methanoperedens-like archaea.</title>
        <authorList>
            <person name="Arshad A."/>
            <person name="Speth D.R."/>
            <person name="De Graaf R.M."/>
            <person name="Op Den Camp H.J."/>
            <person name="Jetten M.S."/>
            <person name="Welte C.U."/>
        </authorList>
    </citation>
    <scope>NUCLEOTIDE SEQUENCE [LARGE SCALE GENOMIC DNA]</scope>
</reference>
<dbReference type="GO" id="GO:0008324">
    <property type="term" value="F:monoatomic cation transmembrane transporter activity"/>
    <property type="evidence" value="ECO:0007669"/>
    <property type="project" value="InterPro"/>
</dbReference>
<dbReference type="PANTHER" id="PTHR43840">
    <property type="entry name" value="MITOCHONDRIAL METAL TRANSPORTER 1-RELATED"/>
    <property type="match status" value="1"/>
</dbReference>
<feature type="transmembrane region" description="Helical" evidence="6">
    <location>
        <begin position="163"/>
        <end position="178"/>
    </location>
</feature>